<feature type="chain" id="PRO_5046012135" evidence="1">
    <location>
        <begin position="31"/>
        <end position="246"/>
    </location>
</feature>
<keyword evidence="1" id="KW-0732">Signal</keyword>
<reference evidence="2 3" key="1">
    <citation type="submission" date="2019-02" db="EMBL/GenBank/DDBJ databases">
        <title>Deep-cultivation of Planctomycetes and their phenomic and genomic characterization uncovers novel biology.</title>
        <authorList>
            <person name="Wiegand S."/>
            <person name="Jogler M."/>
            <person name="Boedeker C."/>
            <person name="Pinto D."/>
            <person name="Vollmers J."/>
            <person name="Rivas-Marin E."/>
            <person name="Kohn T."/>
            <person name="Peeters S.H."/>
            <person name="Heuer A."/>
            <person name="Rast P."/>
            <person name="Oberbeckmann S."/>
            <person name="Bunk B."/>
            <person name="Jeske O."/>
            <person name="Meyerdierks A."/>
            <person name="Storesund J.E."/>
            <person name="Kallscheuer N."/>
            <person name="Luecker S."/>
            <person name="Lage O.M."/>
            <person name="Pohl T."/>
            <person name="Merkel B.J."/>
            <person name="Hornburger P."/>
            <person name="Mueller R.-W."/>
            <person name="Bruemmer F."/>
            <person name="Labrenz M."/>
            <person name="Spormann A.M."/>
            <person name="Op den Camp H."/>
            <person name="Overmann J."/>
            <person name="Amann R."/>
            <person name="Jetten M.S.M."/>
            <person name="Mascher T."/>
            <person name="Medema M.H."/>
            <person name="Devos D.P."/>
            <person name="Kaster A.-K."/>
            <person name="Ovreas L."/>
            <person name="Rohde M."/>
            <person name="Galperin M.Y."/>
            <person name="Jogler C."/>
        </authorList>
    </citation>
    <scope>NUCLEOTIDE SEQUENCE [LARGE SCALE GENOMIC DNA]</scope>
    <source>
        <strain evidence="2 3">TBK1r</strain>
    </source>
</reference>
<sequence>MISRVWIPRRTLLLCAVFAAALGVSREATAGIMLGKPDIELSQLTGSFDDSTGTLLITGTAARIVYTETPLTFERIYKGTGNTISTDGWMGKFQLTAKFDASGNLIPDSASTNSTTFRVEGAPSNADSAVTLLAGSLTELRLESAVHFDPSADSDPSNDSDPILYKLTTTFLASSTGGTKQSDFGTDLVVNIVTTATSDSFLTSFQISAGGGDVAAQAVPELCSFSCWAIGCTCLLGFRRNRRRLS</sequence>
<evidence type="ECO:0000313" key="3">
    <source>
        <dbReference type="Proteomes" id="UP000318081"/>
    </source>
</evidence>
<keyword evidence="3" id="KW-1185">Reference proteome</keyword>
<organism evidence="2 3">
    <name type="scientific">Stieleria magnilauensis</name>
    <dbReference type="NCBI Taxonomy" id="2527963"/>
    <lineage>
        <taxon>Bacteria</taxon>
        <taxon>Pseudomonadati</taxon>
        <taxon>Planctomycetota</taxon>
        <taxon>Planctomycetia</taxon>
        <taxon>Pirellulales</taxon>
        <taxon>Pirellulaceae</taxon>
        <taxon>Stieleria</taxon>
    </lineage>
</organism>
<accession>A0ABX5XPN2</accession>
<dbReference type="RefSeq" id="WP_145209067.1">
    <property type="nucleotide sequence ID" value="NZ_CP036432.1"/>
</dbReference>
<proteinExistence type="predicted"/>
<protein>
    <submittedName>
        <fullName evidence="2">Uncharacterized protein</fullName>
    </submittedName>
</protein>
<evidence type="ECO:0000313" key="2">
    <source>
        <dbReference type="EMBL" id="QDV82930.1"/>
    </source>
</evidence>
<gene>
    <name evidence="2" type="ORF">TBK1r_18620</name>
</gene>
<feature type="signal peptide" evidence="1">
    <location>
        <begin position="1"/>
        <end position="30"/>
    </location>
</feature>
<name>A0ABX5XPN2_9BACT</name>
<dbReference type="Proteomes" id="UP000318081">
    <property type="component" value="Chromosome"/>
</dbReference>
<dbReference type="EMBL" id="CP036432">
    <property type="protein sequence ID" value="QDV82930.1"/>
    <property type="molecule type" value="Genomic_DNA"/>
</dbReference>
<evidence type="ECO:0000256" key="1">
    <source>
        <dbReference type="SAM" id="SignalP"/>
    </source>
</evidence>